<feature type="region of interest" description="Disordered" evidence="1">
    <location>
        <begin position="1"/>
        <end position="66"/>
    </location>
</feature>
<evidence type="ECO:0000256" key="1">
    <source>
        <dbReference type="SAM" id="MobiDB-lite"/>
    </source>
</evidence>
<name>A0ABD3HSR8_9MARC</name>
<evidence type="ECO:0000313" key="3">
    <source>
        <dbReference type="Proteomes" id="UP001633002"/>
    </source>
</evidence>
<sequence length="66" mass="6622">MSGELKIVVKARGAGPAPGAEGGSVESNREVSQPGGSTLKERPVEGEGGGEKLLQGEESTKNCVKG</sequence>
<keyword evidence="3" id="KW-1185">Reference proteome</keyword>
<protein>
    <submittedName>
        <fullName evidence="2">Uncharacterized protein</fullName>
    </submittedName>
</protein>
<accession>A0ABD3HSR8</accession>
<dbReference type="Proteomes" id="UP001633002">
    <property type="component" value="Unassembled WGS sequence"/>
</dbReference>
<dbReference type="AlphaFoldDB" id="A0ABD3HSR8"/>
<evidence type="ECO:0000313" key="2">
    <source>
        <dbReference type="EMBL" id="KAL3693562.1"/>
    </source>
</evidence>
<gene>
    <name evidence="2" type="ORF">R1sor_007213</name>
</gene>
<comment type="caution">
    <text evidence="2">The sequence shown here is derived from an EMBL/GenBank/DDBJ whole genome shotgun (WGS) entry which is preliminary data.</text>
</comment>
<reference evidence="2 3" key="1">
    <citation type="submission" date="2024-09" db="EMBL/GenBank/DDBJ databases">
        <title>Chromosome-scale assembly of Riccia sorocarpa.</title>
        <authorList>
            <person name="Paukszto L."/>
        </authorList>
    </citation>
    <scope>NUCLEOTIDE SEQUENCE [LARGE SCALE GENOMIC DNA]</scope>
    <source>
        <strain evidence="2">LP-2024</strain>
        <tissue evidence="2">Aerial parts of the thallus</tissue>
    </source>
</reference>
<dbReference type="EMBL" id="JBJQOH010000003">
    <property type="protein sequence ID" value="KAL3693562.1"/>
    <property type="molecule type" value="Genomic_DNA"/>
</dbReference>
<proteinExistence type="predicted"/>
<organism evidence="2 3">
    <name type="scientific">Riccia sorocarpa</name>
    <dbReference type="NCBI Taxonomy" id="122646"/>
    <lineage>
        <taxon>Eukaryota</taxon>
        <taxon>Viridiplantae</taxon>
        <taxon>Streptophyta</taxon>
        <taxon>Embryophyta</taxon>
        <taxon>Marchantiophyta</taxon>
        <taxon>Marchantiopsida</taxon>
        <taxon>Marchantiidae</taxon>
        <taxon>Marchantiales</taxon>
        <taxon>Ricciaceae</taxon>
        <taxon>Riccia</taxon>
    </lineage>
</organism>